<keyword evidence="10" id="KW-0249">Electron transport</keyword>
<reference evidence="16" key="2">
    <citation type="submission" date="2014-02" db="EMBL/GenBank/DDBJ databases">
        <title>Complete DNA sequence of /Kuraishia capsulata/ illustrates novel genomic features among budding yeasts (/Saccharomycotina/).</title>
        <authorList>
            <person name="Morales L."/>
            <person name="Noel B."/>
            <person name="Porcel B."/>
            <person name="Marcet-Houben M."/>
            <person name="Hullo M-F."/>
            <person name="Sacerdot C."/>
            <person name="Tekaia F."/>
            <person name="Leh-Louis V."/>
            <person name="Despons L."/>
            <person name="Khanna V."/>
            <person name="Aury J-M."/>
            <person name="Barbe V."/>
            <person name="Couloux A."/>
            <person name="Labadie K."/>
            <person name="Pelletier E."/>
            <person name="Souciet J-L."/>
            <person name="Boekhout T."/>
            <person name="Gabaldon T."/>
            <person name="Wincker P."/>
            <person name="Dujon B."/>
        </authorList>
    </citation>
    <scope>NUCLEOTIDE SEQUENCE</scope>
    <source>
        <strain evidence="16">CBS 1993</strain>
    </source>
</reference>
<protein>
    <recommendedName>
        <fullName evidence="14">Acyl carrier protein</fullName>
    </recommendedName>
</protein>
<evidence type="ECO:0000256" key="11">
    <source>
        <dbReference type="ARBA" id="ARBA00023098"/>
    </source>
</evidence>
<evidence type="ECO:0000256" key="5">
    <source>
        <dbReference type="ARBA" id="ARBA00022450"/>
    </source>
</evidence>
<evidence type="ECO:0000256" key="6">
    <source>
        <dbReference type="ARBA" id="ARBA00022516"/>
    </source>
</evidence>
<keyword evidence="6 14" id="KW-0444">Lipid biosynthesis</keyword>
<comment type="subcellular location">
    <subcellularLocation>
        <location evidence="1">Mitochondrion</location>
    </subcellularLocation>
</comment>
<dbReference type="HOGENOM" id="CLU_108696_0_3_1"/>
<keyword evidence="5 14" id="KW-0596">Phosphopantetheine</keyword>
<dbReference type="Pfam" id="PF00550">
    <property type="entry name" value="PP-binding"/>
    <property type="match status" value="1"/>
</dbReference>
<evidence type="ECO:0000256" key="9">
    <source>
        <dbReference type="ARBA" id="ARBA00022946"/>
    </source>
</evidence>
<dbReference type="InterPro" id="IPR036736">
    <property type="entry name" value="ACP-like_sf"/>
</dbReference>
<dbReference type="OrthoDB" id="448946at2759"/>
<dbReference type="InterPro" id="IPR006162">
    <property type="entry name" value="Ppantetheine_attach_site"/>
</dbReference>
<evidence type="ECO:0000256" key="2">
    <source>
        <dbReference type="ARBA" id="ARBA00005194"/>
    </source>
</evidence>
<dbReference type="InterPro" id="IPR003231">
    <property type="entry name" value="ACP"/>
</dbReference>
<evidence type="ECO:0000256" key="3">
    <source>
        <dbReference type="ARBA" id="ARBA00010930"/>
    </source>
</evidence>
<keyword evidence="4" id="KW-0813">Transport</keyword>
<keyword evidence="17" id="KW-1185">Reference proteome</keyword>
<evidence type="ECO:0000313" key="17">
    <source>
        <dbReference type="Proteomes" id="UP000019384"/>
    </source>
</evidence>
<evidence type="ECO:0000256" key="14">
    <source>
        <dbReference type="RuleBase" id="RU000722"/>
    </source>
</evidence>
<evidence type="ECO:0000313" key="16">
    <source>
        <dbReference type="EMBL" id="CDK25996.1"/>
    </source>
</evidence>
<reference evidence="16" key="1">
    <citation type="submission" date="2013-12" db="EMBL/GenBank/DDBJ databases">
        <authorList>
            <person name="Genoscope - CEA"/>
        </authorList>
    </citation>
    <scope>NUCLEOTIDE SEQUENCE</scope>
    <source>
        <strain evidence="16">CBS 1993</strain>
    </source>
</reference>
<dbReference type="HAMAP" id="MF_01217">
    <property type="entry name" value="Acyl_carrier"/>
    <property type="match status" value="1"/>
</dbReference>
<evidence type="ECO:0000259" key="15">
    <source>
        <dbReference type="PROSITE" id="PS50075"/>
    </source>
</evidence>
<comment type="pathway">
    <text evidence="2">Lipid metabolism; fatty acid biosynthesis.</text>
</comment>
<keyword evidence="12" id="KW-0496">Mitochondrion</keyword>
<keyword evidence="7" id="KW-0597">Phosphoprotein</keyword>
<dbReference type="RefSeq" id="XP_022458006.1">
    <property type="nucleotide sequence ID" value="XM_022604201.1"/>
</dbReference>
<dbReference type="PANTHER" id="PTHR20863:SF28">
    <property type="entry name" value="ACYL CARRIER PROTEIN, MITOCHONDRIAL"/>
    <property type="match status" value="1"/>
</dbReference>
<evidence type="ECO:0000256" key="4">
    <source>
        <dbReference type="ARBA" id="ARBA00022448"/>
    </source>
</evidence>
<evidence type="ECO:0000256" key="8">
    <source>
        <dbReference type="ARBA" id="ARBA00022832"/>
    </source>
</evidence>
<dbReference type="STRING" id="1382522.W6MIN7"/>
<dbReference type="GO" id="GO:0099128">
    <property type="term" value="C:mitochondrial [2Fe-2S] assembly complex"/>
    <property type="evidence" value="ECO:0007669"/>
    <property type="project" value="UniProtKB-ARBA"/>
</dbReference>
<keyword evidence="13 14" id="KW-0275">Fatty acid biosynthesis</keyword>
<dbReference type="NCBIfam" id="TIGR00517">
    <property type="entry name" value="acyl_carrier"/>
    <property type="match status" value="1"/>
</dbReference>
<keyword evidence="11" id="KW-0443">Lipid metabolism</keyword>
<comment type="similarity">
    <text evidence="3">Belongs to the acyl carrier protein (ACP) family.</text>
</comment>
<keyword evidence="8" id="KW-0276">Fatty acid metabolism</keyword>
<proteinExistence type="inferred from homology"/>
<dbReference type="GeneID" id="34519394"/>
<accession>W6MIN7</accession>
<organism evidence="16 17">
    <name type="scientific">Kuraishia capsulata CBS 1993</name>
    <dbReference type="NCBI Taxonomy" id="1382522"/>
    <lineage>
        <taxon>Eukaryota</taxon>
        <taxon>Fungi</taxon>
        <taxon>Dikarya</taxon>
        <taxon>Ascomycota</taxon>
        <taxon>Saccharomycotina</taxon>
        <taxon>Pichiomycetes</taxon>
        <taxon>Pichiales</taxon>
        <taxon>Pichiaceae</taxon>
        <taxon>Kuraishia</taxon>
    </lineage>
</organism>
<keyword evidence="9" id="KW-0809">Transit peptide</keyword>
<dbReference type="PANTHER" id="PTHR20863">
    <property type="entry name" value="ACYL CARRIER PROTEIN"/>
    <property type="match status" value="1"/>
</dbReference>
<evidence type="ECO:0000256" key="1">
    <source>
        <dbReference type="ARBA" id="ARBA00004173"/>
    </source>
</evidence>
<name>W6MIN7_9ASCO</name>
<dbReference type="Proteomes" id="UP000019384">
    <property type="component" value="Unassembled WGS sequence"/>
</dbReference>
<dbReference type="Gene3D" id="1.10.1200.10">
    <property type="entry name" value="ACP-like"/>
    <property type="match status" value="1"/>
</dbReference>
<dbReference type="InterPro" id="IPR009081">
    <property type="entry name" value="PP-bd_ACP"/>
</dbReference>
<dbReference type="GO" id="GO:0000036">
    <property type="term" value="F:acyl carrier activity"/>
    <property type="evidence" value="ECO:0007669"/>
    <property type="project" value="TreeGrafter"/>
</dbReference>
<dbReference type="NCBIfam" id="NF002148">
    <property type="entry name" value="PRK00982.1-2"/>
    <property type="match status" value="1"/>
</dbReference>
<evidence type="ECO:0000256" key="10">
    <source>
        <dbReference type="ARBA" id="ARBA00022982"/>
    </source>
</evidence>
<sequence length="121" mass="13503">MLRLSCSRLLKGSRASAFPLRVPSLVAQAQWRQYSAAPALTKDIIQERIVELFESYDKTAGKEILPSSSFTRDLGLDSLDTVEVVMEIENEFSIIIPDHEADEIKTVQQAIDFIASQDDAC</sequence>
<evidence type="ECO:0000256" key="13">
    <source>
        <dbReference type="ARBA" id="ARBA00023160"/>
    </source>
</evidence>
<dbReference type="AlphaFoldDB" id="W6MIN7"/>
<dbReference type="PROSITE" id="PS50075">
    <property type="entry name" value="CARRIER"/>
    <property type="match status" value="1"/>
</dbReference>
<evidence type="ECO:0000256" key="7">
    <source>
        <dbReference type="ARBA" id="ARBA00022553"/>
    </source>
</evidence>
<dbReference type="EMBL" id="HG793126">
    <property type="protein sequence ID" value="CDK25996.1"/>
    <property type="molecule type" value="Genomic_DNA"/>
</dbReference>
<dbReference type="GO" id="GO:0000035">
    <property type="term" value="F:acyl binding"/>
    <property type="evidence" value="ECO:0007669"/>
    <property type="project" value="TreeGrafter"/>
</dbReference>
<dbReference type="SUPFAM" id="SSF47336">
    <property type="entry name" value="ACP-like"/>
    <property type="match status" value="1"/>
</dbReference>
<dbReference type="FunFam" id="1.10.1200.10:FF:000003">
    <property type="entry name" value="Acyl carrier protein"/>
    <property type="match status" value="1"/>
</dbReference>
<feature type="domain" description="Carrier" evidence="15">
    <location>
        <begin position="40"/>
        <end position="118"/>
    </location>
</feature>
<gene>
    <name evidence="16" type="ORF">KUCA_T00001967001</name>
</gene>
<comment type="function">
    <text evidence="14">Carrier of the growing fatty acid chain in fatty acid biosynthesis.</text>
</comment>
<evidence type="ECO:0000256" key="12">
    <source>
        <dbReference type="ARBA" id="ARBA00023128"/>
    </source>
</evidence>
<dbReference type="PROSITE" id="PS00012">
    <property type="entry name" value="PHOSPHOPANTETHEINE"/>
    <property type="match status" value="1"/>
</dbReference>